<feature type="transmembrane region" description="Helical" evidence="1">
    <location>
        <begin position="69"/>
        <end position="90"/>
    </location>
</feature>
<feature type="non-terminal residue" evidence="2">
    <location>
        <position position="327"/>
    </location>
</feature>
<dbReference type="PANTHER" id="PTHR46178:SF9">
    <property type="entry name" value="SEVEN TM RECEPTOR"/>
    <property type="match status" value="1"/>
</dbReference>
<dbReference type="PANTHER" id="PTHR46178">
    <property type="entry name" value="SEVEN TM RECEPTOR"/>
    <property type="match status" value="1"/>
</dbReference>
<dbReference type="Proteomes" id="UP001432027">
    <property type="component" value="Unassembled WGS sequence"/>
</dbReference>
<dbReference type="InterPro" id="IPR019428">
    <property type="entry name" value="7TM_GPCR_serpentine_rcpt_Str"/>
</dbReference>
<feature type="transmembrane region" description="Helical" evidence="1">
    <location>
        <begin position="247"/>
        <end position="268"/>
    </location>
</feature>
<name>A0AAV5T3M6_9BILA</name>
<dbReference type="AlphaFoldDB" id="A0AAV5T3M6"/>
<evidence type="ECO:0000256" key="1">
    <source>
        <dbReference type="SAM" id="Phobius"/>
    </source>
</evidence>
<feature type="transmembrane region" description="Helical" evidence="1">
    <location>
        <begin position="200"/>
        <end position="222"/>
    </location>
</feature>
<reference evidence="2" key="1">
    <citation type="submission" date="2023-10" db="EMBL/GenBank/DDBJ databases">
        <title>Genome assembly of Pristionchus species.</title>
        <authorList>
            <person name="Yoshida K."/>
            <person name="Sommer R.J."/>
        </authorList>
    </citation>
    <scope>NUCLEOTIDE SEQUENCE</scope>
    <source>
        <strain evidence="2">RS0144</strain>
    </source>
</reference>
<keyword evidence="1" id="KW-0472">Membrane</keyword>
<feature type="transmembrane region" description="Helical" evidence="1">
    <location>
        <begin position="40"/>
        <end position="62"/>
    </location>
</feature>
<feature type="transmembrane region" description="Helical" evidence="1">
    <location>
        <begin position="280"/>
        <end position="305"/>
    </location>
</feature>
<evidence type="ECO:0000313" key="3">
    <source>
        <dbReference type="Proteomes" id="UP001432027"/>
    </source>
</evidence>
<dbReference type="Gene3D" id="1.20.1070.10">
    <property type="entry name" value="Rhodopsin 7-helix transmembrane proteins"/>
    <property type="match status" value="1"/>
</dbReference>
<keyword evidence="3" id="KW-1185">Reference proteome</keyword>
<gene>
    <name evidence="2" type="ORF">PENTCL1PPCAC_12029</name>
</gene>
<keyword evidence="1" id="KW-0812">Transmembrane</keyword>
<accession>A0AAV5T3M6</accession>
<feature type="transmembrane region" description="Helical" evidence="1">
    <location>
        <begin position="137"/>
        <end position="158"/>
    </location>
</feature>
<keyword evidence="1" id="KW-1133">Transmembrane helix</keyword>
<evidence type="ECO:0008006" key="4">
    <source>
        <dbReference type="Google" id="ProtNLM"/>
    </source>
</evidence>
<organism evidence="2 3">
    <name type="scientific">Pristionchus entomophagus</name>
    <dbReference type="NCBI Taxonomy" id="358040"/>
    <lineage>
        <taxon>Eukaryota</taxon>
        <taxon>Metazoa</taxon>
        <taxon>Ecdysozoa</taxon>
        <taxon>Nematoda</taxon>
        <taxon>Chromadorea</taxon>
        <taxon>Rhabditida</taxon>
        <taxon>Rhabditina</taxon>
        <taxon>Diplogasteromorpha</taxon>
        <taxon>Diplogasteroidea</taxon>
        <taxon>Neodiplogasteridae</taxon>
        <taxon>Pristionchus</taxon>
    </lineage>
</organism>
<dbReference type="Pfam" id="PF10326">
    <property type="entry name" value="7TM_GPCR_Str"/>
    <property type="match status" value="1"/>
</dbReference>
<protein>
    <recommendedName>
        <fullName evidence="4">G protein-coupled receptor</fullName>
    </recommendedName>
</protein>
<feature type="transmembrane region" description="Helical" evidence="1">
    <location>
        <begin position="96"/>
        <end position="117"/>
    </location>
</feature>
<proteinExistence type="predicted"/>
<sequence length="327" mass="37065">MILILAVSSLFCFILAWFLNLLLLSCLFQHNSIQNSGYRLISLSIVIFDLLFSAAYAITVPLFHADGNLVLLIPVGYTSTISISSFLGSLVRPSYIIWHACMITTSFLVAITFAYRYTVICNSKRLQKLYNSRVARAILFTFCATFALTQGFLLDWATSPLDNLSDTMNRLLSDVYGVDFSQVYYQGNDMNDPTMKSRGLVGMGLSGLFQVSFVVIIFVVFYTGSKIYSVIRHSIVSRRAQEKQQQVFRMLVCQALSPFFFLYLPPFIDATSITIGYKLPFFVCIVKAILVYLFPIANPLAILLFTDDYRYFIRNGKQRIKSDNSIN</sequence>
<evidence type="ECO:0000313" key="2">
    <source>
        <dbReference type="EMBL" id="GMS89854.1"/>
    </source>
</evidence>
<comment type="caution">
    <text evidence="2">The sequence shown here is derived from an EMBL/GenBank/DDBJ whole genome shotgun (WGS) entry which is preliminary data.</text>
</comment>
<dbReference type="EMBL" id="BTSX01000003">
    <property type="protein sequence ID" value="GMS89854.1"/>
    <property type="molecule type" value="Genomic_DNA"/>
</dbReference>
<dbReference type="SUPFAM" id="SSF81321">
    <property type="entry name" value="Family A G protein-coupled receptor-like"/>
    <property type="match status" value="1"/>
</dbReference>